<keyword evidence="2" id="KW-1185">Reference proteome</keyword>
<organism evidence="1 2">
    <name type="scientific">Dreissena polymorpha</name>
    <name type="common">Zebra mussel</name>
    <name type="synonym">Mytilus polymorpha</name>
    <dbReference type="NCBI Taxonomy" id="45954"/>
    <lineage>
        <taxon>Eukaryota</taxon>
        <taxon>Metazoa</taxon>
        <taxon>Spiralia</taxon>
        <taxon>Lophotrochozoa</taxon>
        <taxon>Mollusca</taxon>
        <taxon>Bivalvia</taxon>
        <taxon>Autobranchia</taxon>
        <taxon>Heteroconchia</taxon>
        <taxon>Euheterodonta</taxon>
        <taxon>Imparidentia</taxon>
        <taxon>Neoheterodontei</taxon>
        <taxon>Myida</taxon>
        <taxon>Dreissenoidea</taxon>
        <taxon>Dreissenidae</taxon>
        <taxon>Dreissena</taxon>
    </lineage>
</organism>
<gene>
    <name evidence="1" type="ORF">DPMN_048351</name>
</gene>
<dbReference type="Proteomes" id="UP000828390">
    <property type="component" value="Unassembled WGS sequence"/>
</dbReference>
<dbReference type="EMBL" id="JAIWYP010000011">
    <property type="protein sequence ID" value="KAH3741626.1"/>
    <property type="molecule type" value="Genomic_DNA"/>
</dbReference>
<comment type="caution">
    <text evidence="1">The sequence shown here is derived from an EMBL/GenBank/DDBJ whole genome shotgun (WGS) entry which is preliminary data.</text>
</comment>
<protein>
    <submittedName>
        <fullName evidence="1">Uncharacterized protein</fullName>
    </submittedName>
</protein>
<proteinExistence type="predicted"/>
<evidence type="ECO:0000313" key="1">
    <source>
        <dbReference type="EMBL" id="KAH3741626.1"/>
    </source>
</evidence>
<dbReference type="AlphaFoldDB" id="A0A9D4I3X1"/>
<reference evidence="1" key="2">
    <citation type="submission" date="2020-11" db="EMBL/GenBank/DDBJ databases">
        <authorList>
            <person name="McCartney M.A."/>
            <person name="Auch B."/>
            <person name="Kono T."/>
            <person name="Mallez S."/>
            <person name="Becker A."/>
            <person name="Gohl D.M."/>
            <person name="Silverstein K.A.T."/>
            <person name="Koren S."/>
            <person name="Bechman K.B."/>
            <person name="Herman A."/>
            <person name="Abrahante J.E."/>
            <person name="Garbe J."/>
        </authorList>
    </citation>
    <scope>NUCLEOTIDE SEQUENCE</scope>
    <source>
        <strain evidence="1">Duluth1</strain>
        <tissue evidence="1">Whole animal</tissue>
    </source>
</reference>
<reference evidence="1" key="1">
    <citation type="journal article" date="2019" name="bioRxiv">
        <title>The Genome of the Zebra Mussel, Dreissena polymorpha: A Resource for Invasive Species Research.</title>
        <authorList>
            <person name="McCartney M.A."/>
            <person name="Auch B."/>
            <person name="Kono T."/>
            <person name="Mallez S."/>
            <person name="Zhang Y."/>
            <person name="Obille A."/>
            <person name="Becker A."/>
            <person name="Abrahante J.E."/>
            <person name="Garbe J."/>
            <person name="Badalamenti J.P."/>
            <person name="Herman A."/>
            <person name="Mangelson H."/>
            <person name="Liachko I."/>
            <person name="Sullivan S."/>
            <person name="Sone E.D."/>
            <person name="Koren S."/>
            <person name="Silverstein K.A.T."/>
            <person name="Beckman K.B."/>
            <person name="Gohl D.M."/>
        </authorList>
    </citation>
    <scope>NUCLEOTIDE SEQUENCE</scope>
    <source>
        <strain evidence="1">Duluth1</strain>
        <tissue evidence="1">Whole animal</tissue>
    </source>
</reference>
<accession>A0A9D4I3X1</accession>
<name>A0A9D4I3X1_DREPO</name>
<sequence>MRECKNAIVRWRKCDNTMATARQYDGDNTIVRWRQWDETMATVRYDYRIVAIVLSHRRHRIVALLSYYRIVANVSRTVVIVLSPPGIAT</sequence>
<evidence type="ECO:0000313" key="2">
    <source>
        <dbReference type="Proteomes" id="UP000828390"/>
    </source>
</evidence>